<feature type="non-terminal residue" evidence="2">
    <location>
        <position position="183"/>
    </location>
</feature>
<dbReference type="Gene3D" id="3.30.710.10">
    <property type="entry name" value="Potassium Channel Kv1.1, Chain A"/>
    <property type="match status" value="1"/>
</dbReference>
<dbReference type="InterPro" id="IPR011333">
    <property type="entry name" value="SKP1/BTB/POZ_sf"/>
</dbReference>
<reference evidence="2 3" key="1">
    <citation type="submission" date="2020-07" db="EMBL/GenBank/DDBJ databases">
        <title>Comparative genomics of pyrophilous fungi reveals a link between fire events and developmental genes.</title>
        <authorList>
            <consortium name="DOE Joint Genome Institute"/>
            <person name="Steindorff A.S."/>
            <person name="Carver A."/>
            <person name="Calhoun S."/>
            <person name="Stillman K."/>
            <person name="Liu H."/>
            <person name="Lipzen A."/>
            <person name="Pangilinan J."/>
            <person name="Labutti K."/>
            <person name="Bruns T.D."/>
            <person name="Grigoriev I.V."/>
        </authorList>
    </citation>
    <scope>NUCLEOTIDE SEQUENCE [LARGE SCALE GENOMIC DNA]</scope>
    <source>
        <strain evidence="2 3">CBS 144469</strain>
    </source>
</reference>
<evidence type="ECO:0000259" key="1">
    <source>
        <dbReference type="SMART" id="SM00225"/>
    </source>
</evidence>
<feature type="domain" description="BTB" evidence="1">
    <location>
        <begin position="15"/>
        <end position="130"/>
    </location>
</feature>
<dbReference type="Pfam" id="PF00651">
    <property type="entry name" value="BTB"/>
    <property type="match status" value="1"/>
</dbReference>
<dbReference type="EMBL" id="JACGCI010000055">
    <property type="protein sequence ID" value="KAF6750655.1"/>
    <property type="molecule type" value="Genomic_DNA"/>
</dbReference>
<dbReference type="OrthoDB" id="2593747at2759"/>
<sequence>AETTSAGRVEEFYWDTVVFKVENSLFKVPRGQFIAQSEVFAGMFLVPRPVGDEHESAEGGSDANPIVLEGYKADDFKALLKVLYPSYVSSMVTEREDPTKYELESVLKLSTIWEMNKIRSYAIKQLSIESVLSPAERVTLAREHRVSKWFFQGVTSLVKDALSLDDLEASVGIRTAYRILGIK</sequence>
<evidence type="ECO:0000313" key="2">
    <source>
        <dbReference type="EMBL" id="KAF6750655.1"/>
    </source>
</evidence>
<comment type="caution">
    <text evidence="2">The sequence shown here is derived from an EMBL/GenBank/DDBJ whole genome shotgun (WGS) entry which is preliminary data.</text>
</comment>
<gene>
    <name evidence="2" type="ORF">DFP72DRAFT_774324</name>
</gene>
<keyword evidence="3" id="KW-1185">Reference proteome</keyword>
<dbReference type="InterPro" id="IPR000210">
    <property type="entry name" value="BTB/POZ_dom"/>
</dbReference>
<dbReference type="AlphaFoldDB" id="A0A8H6HQ48"/>
<protein>
    <recommendedName>
        <fullName evidence="1">BTB domain-containing protein</fullName>
    </recommendedName>
</protein>
<name>A0A8H6HQ48_9AGAR</name>
<dbReference type="CDD" id="cd18186">
    <property type="entry name" value="BTB_POZ_ZBTB_KLHL-like"/>
    <property type="match status" value="1"/>
</dbReference>
<dbReference type="SMART" id="SM00225">
    <property type="entry name" value="BTB"/>
    <property type="match status" value="1"/>
</dbReference>
<accession>A0A8H6HQ48</accession>
<proteinExistence type="predicted"/>
<dbReference type="Proteomes" id="UP000521943">
    <property type="component" value="Unassembled WGS sequence"/>
</dbReference>
<evidence type="ECO:0000313" key="3">
    <source>
        <dbReference type="Proteomes" id="UP000521943"/>
    </source>
</evidence>
<dbReference type="SUPFAM" id="SSF54695">
    <property type="entry name" value="POZ domain"/>
    <property type="match status" value="1"/>
</dbReference>
<organism evidence="2 3">
    <name type="scientific">Ephemerocybe angulata</name>
    <dbReference type="NCBI Taxonomy" id="980116"/>
    <lineage>
        <taxon>Eukaryota</taxon>
        <taxon>Fungi</taxon>
        <taxon>Dikarya</taxon>
        <taxon>Basidiomycota</taxon>
        <taxon>Agaricomycotina</taxon>
        <taxon>Agaricomycetes</taxon>
        <taxon>Agaricomycetidae</taxon>
        <taxon>Agaricales</taxon>
        <taxon>Agaricineae</taxon>
        <taxon>Psathyrellaceae</taxon>
        <taxon>Ephemerocybe</taxon>
    </lineage>
</organism>
<feature type="non-terminal residue" evidence="2">
    <location>
        <position position="1"/>
    </location>
</feature>